<keyword evidence="1" id="KW-0614">Plasmid</keyword>
<keyword evidence="2" id="KW-1185">Reference proteome</keyword>
<evidence type="ECO:0000313" key="2">
    <source>
        <dbReference type="Proteomes" id="UP000001425"/>
    </source>
</evidence>
<accession>Q6ZE48</accession>
<protein>
    <submittedName>
        <fullName evidence="1">Uncharacterized protein</fullName>
    </submittedName>
</protein>
<dbReference type="Proteomes" id="UP000001425">
    <property type="component" value="Plasmid pSYSG"/>
</dbReference>
<name>Q6ZE48_SYNY3</name>
<dbReference type="KEGG" id="syn:slr8044"/>
<evidence type="ECO:0000313" key="1">
    <source>
        <dbReference type="EMBL" id="BAD02052.1"/>
    </source>
</evidence>
<reference evidence="1 2" key="1">
    <citation type="journal article" date="2003" name="DNA Res.">
        <title>Structural analysis of four large plasmids harboring in a unicellular cyanobacterium, Synechocystis sp. PCC 6803.</title>
        <authorList>
            <person name="Kaneko T."/>
            <person name="Nakamura Y."/>
            <person name="Sasamoto S."/>
            <person name="Watanabe A."/>
            <person name="Kohara M."/>
            <person name="Matsumoto M."/>
            <person name="Shimpo S."/>
            <person name="Yamada M."/>
            <person name="Tabata S."/>
        </authorList>
    </citation>
    <scope>NUCLEOTIDE SEQUENCE [LARGE SCALE GENOMIC DNA]</scope>
    <source>
        <strain evidence="2">ATCC 27184 / PCC 6803 / Kazusa</strain>
    </source>
</reference>
<dbReference type="AlphaFoldDB" id="Q6ZE48"/>
<dbReference type="EMBL" id="AP004312">
    <property type="protein sequence ID" value="BAD02052.1"/>
    <property type="molecule type" value="Genomic_DNA"/>
</dbReference>
<gene>
    <name evidence="1" type="ordered locus">slr8044</name>
</gene>
<proteinExistence type="predicted"/>
<organism evidence="1 2">
    <name type="scientific">Synechocystis sp. (strain ATCC 27184 / PCC 6803 / Kazusa)</name>
    <dbReference type="NCBI Taxonomy" id="1111708"/>
    <lineage>
        <taxon>Bacteria</taxon>
        <taxon>Bacillati</taxon>
        <taxon>Cyanobacteriota</taxon>
        <taxon>Cyanophyceae</taxon>
        <taxon>Synechococcales</taxon>
        <taxon>Merismopediaceae</taxon>
        <taxon>Synechocystis</taxon>
    </lineage>
</organism>
<geneLocation type="plasmid" evidence="1 2">
    <name>pSYSG</name>
</geneLocation>
<dbReference type="EnsemblBacteria" id="BAD02052">
    <property type="protein sequence ID" value="BAD02052"/>
    <property type="gene ID" value="BAD02052"/>
</dbReference>
<dbReference type="InParanoid" id="Q6ZE48"/>
<sequence>MGSMTAEEALKRTVAKVLLGGPMSNEAAEQLATAAKSLFDVAINEYAIETTDGRYSFNEQQSRSASLLAFYLKAAEDVLTDIKVEGRMNTKALSELGYVDHLDRLQNLDLTGGLAYINEIEQNVRQSAILGEEDSLAVWTIMDELKQGYTQVKSGAVSPDSLEGMLSTAKEQLGQLGANTNMLTSTIDLYLENEDVALRYKEAGRAANIILPTAEELEQASGTEYEQMREQLKLSLYNLYSFGQLNKYLQTQMDPGLNRVTVATGMQDTTRLEAHYAQLLTQAELDLYTVSTKDKEAYASIQETLITLGSMLEENLGYMNQAKVRSTYALQHMSVLQLGALSSDNLGINWGGVDPDNNLTEQQRRAIEVDTLASQLTFEFSQGYSSSTAKTLPRVLTGRQNKGLLSASPAYNFFKGFFDAYASGRPEDFENLQENAAYMRDVKRVSSQVMRNGYDSVDSRVNILVDDYVRQLISPESPISSQARFLVSDLST</sequence>